<keyword evidence="1" id="KW-0732">Signal</keyword>
<dbReference type="AlphaFoldDB" id="A0A9D1TKQ3"/>
<dbReference type="EMBL" id="DXHX01000143">
    <property type="protein sequence ID" value="HIV75430.1"/>
    <property type="molecule type" value="Genomic_DNA"/>
</dbReference>
<reference evidence="2" key="1">
    <citation type="journal article" date="2021" name="PeerJ">
        <title>Extensive microbial diversity within the chicken gut microbiome revealed by metagenomics and culture.</title>
        <authorList>
            <person name="Gilroy R."/>
            <person name="Ravi A."/>
            <person name="Getino M."/>
            <person name="Pursley I."/>
            <person name="Horton D.L."/>
            <person name="Alikhan N.F."/>
            <person name="Baker D."/>
            <person name="Gharbi K."/>
            <person name="Hall N."/>
            <person name="Watson M."/>
            <person name="Adriaenssens E.M."/>
            <person name="Foster-Nyarko E."/>
            <person name="Jarju S."/>
            <person name="Secka A."/>
            <person name="Antonio M."/>
            <person name="Oren A."/>
            <person name="Chaudhuri R.R."/>
            <person name="La Ragione R."/>
            <person name="Hildebrand F."/>
            <person name="Pallen M.J."/>
        </authorList>
    </citation>
    <scope>NUCLEOTIDE SEQUENCE</scope>
    <source>
        <strain evidence="2">CHK169-2315</strain>
    </source>
</reference>
<evidence type="ECO:0000256" key="1">
    <source>
        <dbReference type="SAM" id="SignalP"/>
    </source>
</evidence>
<gene>
    <name evidence="2" type="ORF">H9895_10150</name>
</gene>
<reference evidence="2" key="2">
    <citation type="submission" date="2021-04" db="EMBL/GenBank/DDBJ databases">
        <authorList>
            <person name="Gilroy R."/>
        </authorList>
    </citation>
    <scope>NUCLEOTIDE SEQUENCE</scope>
    <source>
        <strain evidence="2">CHK169-2315</strain>
    </source>
</reference>
<protein>
    <recommendedName>
        <fullName evidence="4">ABC transporter periplasmic binding protein yphF</fullName>
    </recommendedName>
</protein>
<name>A0A9D1TKQ3_9BACI</name>
<feature type="signal peptide" evidence="1">
    <location>
        <begin position="1"/>
        <end position="28"/>
    </location>
</feature>
<organism evidence="2 3">
    <name type="scientific">Candidatus Pseudogracilibacillus intestinigallinarum</name>
    <dbReference type="NCBI Taxonomy" id="2838742"/>
    <lineage>
        <taxon>Bacteria</taxon>
        <taxon>Bacillati</taxon>
        <taxon>Bacillota</taxon>
        <taxon>Bacilli</taxon>
        <taxon>Bacillales</taxon>
        <taxon>Bacillaceae</taxon>
        <taxon>Pseudogracilibacillus</taxon>
    </lineage>
</organism>
<sequence>MKKMYRLLTACMVVMMLTGCLYPQSELAKNQVPNEAQLEMVQSAVEQYKEDNNGIVPIKTKENDVSLYEKYVVDFTKLREEQYLAEIPGTAYENGGVYQYVLIDPEDAVAVKLIDLRLTDKLREVNLKLNEYRVKNTYPPFGEQIEKGVFRLNYEKLGYKSEPYVVSPYSSENLPFIIDADGELFIDYRLDLAKMLEEYEHDFKEGDDIRPILTDNAPFVPTYSLPYTLEGNEPKFLVK</sequence>
<dbReference type="PROSITE" id="PS51257">
    <property type="entry name" value="PROKAR_LIPOPROTEIN"/>
    <property type="match status" value="1"/>
</dbReference>
<comment type="caution">
    <text evidence="2">The sequence shown here is derived from an EMBL/GenBank/DDBJ whole genome shotgun (WGS) entry which is preliminary data.</text>
</comment>
<evidence type="ECO:0008006" key="4">
    <source>
        <dbReference type="Google" id="ProtNLM"/>
    </source>
</evidence>
<accession>A0A9D1TKQ3</accession>
<evidence type="ECO:0000313" key="3">
    <source>
        <dbReference type="Proteomes" id="UP000823937"/>
    </source>
</evidence>
<evidence type="ECO:0000313" key="2">
    <source>
        <dbReference type="EMBL" id="HIV75430.1"/>
    </source>
</evidence>
<proteinExistence type="predicted"/>
<feature type="chain" id="PRO_5039588258" description="ABC transporter periplasmic binding protein yphF" evidence="1">
    <location>
        <begin position="29"/>
        <end position="239"/>
    </location>
</feature>
<dbReference type="Proteomes" id="UP000823937">
    <property type="component" value="Unassembled WGS sequence"/>
</dbReference>